<feature type="non-terminal residue" evidence="2">
    <location>
        <position position="1"/>
    </location>
</feature>
<feature type="domain" description="Radical SAM C-terminal extension" evidence="1">
    <location>
        <begin position="2"/>
        <end position="52"/>
    </location>
</feature>
<dbReference type="Pfam" id="PF16199">
    <property type="entry name" value="Radical_SAM_C"/>
    <property type="match status" value="1"/>
</dbReference>
<evidence type="ECO:0000313" key="3">
    <source>
        <dbReference type="Proteomes" id="UP000473113"/>
    </source>
</evidence>
<accession>A0A6M1XS28</accession>
<name>A0A6M1XS28_STAAU</name>
<dbReference type="EMBL" id="JAALTR010000448">
    <property type="protein sequence ID" value="NGW68990.1"/>
    <property type="molecule type" value="Genomic_DNA"/>
</dbReference>
<organism evidence="2 3">
    <name type="scientific">Staphylococcus aureus</name>
    <dbReference type="NCBI Taxonomy" id="1280"/>
    <lineage>
        <taxon>Bacteria</taxon>
        <taxon>Bacillati</taxon>
        <taxon>Bacillota</taxon>
        <taxon>Bacilli</taxon>
        <taxon>Bacillales</taxon>
        <taxon>Staphylococcaceae</taxon>
        <taxon>Staphylococcus</taxon>
    </lineage>
</organism>
<reference evidence="2 3" key="1">
    <citation type="submission" date="2020-02" db="EMBL/GenBank/DDBJ databases">
        <title>Detection of Heterogeneous Vancomycin Intermediate Resistance in Methicillin Resistant Staphylococcus aureus Isolates from Latin-America.</title>
        <authorList>
            <person name="Castro-Cardozo B."/>
            <person name="Berrio M."/>
            <person name="Vargas M.L."/>
            <person name="Carvajal L.P."/>
            <person name="Millan L.V."/>
            <person name="Rios R."/>
            <person name="Hernandez A."/>
            <person name="Rincon S.L."/>
            <person name="Cubides P."/>
            <person name="Forero E."/>
            <person name="Dinh A."/>
            <person name="Seas C."/>
            <person name="Munita J.M."/>
            <person name="Arias C.A."/>
            <person name="Reyes J."/>
            <person name="Diaz L."/>
        </authorList>
    </citation>
    <scope>NUCLEOTIDE SEQUENCE [LARGE SCALE GENOMIC DNA]</scope>
    <source>
        <strain evidence="2 3">UG255</strain>
    </source>
</reference>
<evidence type="ECO:0000313" key="2">
    <source>
        <dbReference type="EMBL" id="NGW68990.1"/>
    </source>
</evidence>
<dbReference type="InterPro" id="IPR032432">
    <property type="entry name" value="Radical_SAM_C"/>
</dbReference>
<comment type="caution">
    <text evidence="2">The sequence shown here is derived from an EMBL/GenBank/DDBJ whole genome shotgun (WGS) entry which is preliminary data.</text>
</comment>
<dbReference type="AlphaFoldDB" id="A0A6M1XS28"/>
<protein>
    <submittedName>
        <fullName evidence="2">TIGR01212 family radical SAM protein</fullName>
    </submittedName>
</protein>
<evidence type="ECO:0000259" key="1">
    <source>
        <dbReference type="Pfam" id="PF16199"/>
    </source>
</evidence>
<dbReference type="Proteomes" id="UP000473113">
    <property type="component" value="Unassembled WGS sequence"/>
</dbReference>
<sequence>PDYVNVICDQLEMIPKEIIIHRLTGDAPWDSLIGPMWSLKKWEVLNAIDEELLRRDSFQGKYDVRKKVSV</sequence>
<proteinExistence type="predicted"/>
<gene>
    <name evidence="2" type="ORF">G6Y24_16235</name>
</gene>